<dbReference type="OrthoDB" id="9793014at2"/>
<name>A0A162M384_9PROT</name>
<gene>
    <name evidence="1" type="ORF">AUP44_00345</name>
</gene>
<evidence type="ECO:0008006" key="3">
    <source>
        <dbReference type="Google" id="ProtNLM"/>
    </source>
</evidence>
<dbReference type="SUPFAM" id="SSF56784">
    <property type="entry name" value="HAD-like"/>
    <property type="match status" value="1"/>
</dbReference>
<dbReference type="Proteomes" id="UP000075787">
    <property type="component" value="Unassembled WGS sequence"/>
</dbReference>
<evidence type="ECO:0000313" key="2">
    <source>
        <dbReference type="Proteomes" id="UP000075787"/>
    </source>
</evidence>
<dbReference type="InterPro" id="IPR023214">
    <property type="entry name" value="HAD_sf"/>
</dbReference>
<dbReference type="InterPro" id="IPR023198">
    <property type="entry name" value="PGP-like_dom2"/>
</dbReference>
<dbReference type="InterPro" id="IPR041492">
    <property type="entry name" value="HAD_2"/>
</dbReference>
<organism evidence="1 2">
    <name type="scientific">Tistrella mobilis</name>
    <dbReference type="NCBI Taxonomy" id="171437"/>
    <lineage>
        <taxon>Bacteria</taxon>
        <taxon>Pseudomonadati</taxon>
        <taxon>Pseudomonadota</taxon>
        <taxon>Alphaproteobacteria</taxon>
        <taxon>Geminicoccales</taxon>
        <taxon>Geminicoccaceae</taxon>
        <taxon>Tistrella</taxon>
    </lineage>
</organism>
<dbReference type="SFLD" id="SFLDG01129">
    <property type="entry name" value="C1.5:_HAD__Beta-PGM__Phosphata"/>
    <property type="match status" value="1"/>
</dbReference>
<dbReference type="SFLD" id="SFLDS00003">
    <property type="entry name" value="Haloacid_Dehalogenase"/>
    <property type="match status" value="1"/>
</dbReference>
<reference evidence="1 2" key="1">
    <citation type="submission" date="2015-12" db="EMBL/GenBank/DDBJ databases">
        <title>Genome sequence of Tistrella mobilis MCCC 1A02139.</title>
        <authorList>
            <person name="Lu L."/>
            <person name="Lai Q."/>
            <person name="Shao Z."/>
            <person name="Qian P."/>
        </authorList>
    </citation>
    <scope>NUCLEOTIDE SEQUENCE [LARGE SCALE GENOMIC DNA]</scope>
    <source>
        <strain evidence="1 2">MCCC 1A02139</strain>
    </source>
</reference>
<protein>
    <recommendedName>
        <fullName evidence="3">Phosphoglycolate phosphatase</fullName>
    </recommendedName>
</protein>
<comment type="caution">
    <text evidence="1">The sequence shown here is derived from an EMBL/GenBank/DDBJ whole genome shotgun (WGS) entry which is preliminary data.</text>
</comment>
<dbReference type="GO" id="GO:0005829">
    <property type="term" value="C:cytosol"/>
    <property type="evidence" value="ECO:0007669"/>
    <property type="project" value="TreeGrafter"/>
</dbReference>
<sequence>MSGVSVLAAPADITVLLDMDGTLIDSHDAVVRCIHMTMEEMGHPADRTEDLGWTIGPPLTDTMALLLGRHGDDRVAEGVAVFQRHHDELVLAESPLFPGIREVLDRFGAEGRRLVLTTSKALPAARMILERHGLMGLFAGTYGANADDTGGEKPEVIARAIAGEGIDPARAIMVGDRRYDISGAHANKVRALGVLWGYGGREELESAGADGLVDEPGDLAEAIDAMASRL</sequence>
<proteinExistence type="predicted"/>
<dbReference type="InterPro" id="IPR036412">
    <property type="entry name" value="HAD-like_sf"/>
</dbReference>
<dbReference type="PANTHER" id="PTHR43434">
    <property type="entry name" value="PHOSPHOGLYCOLATE PHOSPHATASE"/>
    <property type="match status" value="1"/>
</dbReference>
<dbReference type="Gene3D" id="3.40.50.1000">
    <property type="entry name" value="HAD superfamily/HAD-like"/>
    <property type="match status" value="1"/>
</dbReference>
<dbReference type="PANTHER" id="PTHR43434:SF20">
    <property type="entry name" value="5'-NUCLEOTIDASE"/>
    <property type="match status" value="1"/>
</dbReference>
<dbReference type="Pfam" id="PF13419">
    <property type="entry name" value="HAD_2"/>
    <property type="match status" value="1"/>
</dbReference>
<accession>A0A162M384</accession>
<dbReference type="GO" id="GO:0004713">
    <property type="term" value="F:protein tyrosine kinase activity"/>
    <property type="evidence" value="ECO:0007669"/>
    <property type="project" value="TreeGrafter"/>
</dbReference>
<dbReference type="Gene3D" id="1.10.150.240">
    <property type="entry name" value="Putative phosphatase, domain 2"/>
    <property type="match status" value="1"/>
</dbReference>
<dbReference type="AlphaFoldDB" id="A0A162M384"/>
<dbReference type="EMBL" id="LPZR01000001">
    <property type="protein sequence ID" value="KYO57923.1"/>
    <property type="molecule type" value="Genomic_DNA"/>
</dbReference>
<evidence type="ECO:0000313" key="1">
    <source>
        <dbReference type="EMBL" id="KYO57923.1"/>
    </source>
</evidence>
<dbReference type="InterPro" id="IPR050155">
    <property type="entry name" value="HAD-like_hydrolase_sf"/>
</dbReference>